<comment type="similarity">
    <text evidence="1">Belongs to the cation diffusion facilitator (CDF) transporter (TC 2.A.4) family. SLC30A subfamily.</text>
</comment>
<dbReference type="GO" id="GO:0005385">
    <property type="term" value="F:zinc ion transmembrane transporter activity"/>
    <property type="evidence" value="ECO:0007669"/>
    <property type="project" value="TreeGrafter"/>
</dbReference>
<dbReference type="Proteomes" id="UP000887566">
    <property type="component" value="Unplaced"/>
</dbReference>
<organism evidence="4 5">
    <name type="scientific">Plectus sambesii</name>
    <dbReference type="NCBI Taxonomy" id="2011161"/>
    <lineage>
        <taxon>Eukaryota</taxon>
        <taxon>Metazoa</taxon>
        <taxon>Ecdysozoa</taxon>
        <taxon>Nematoda</taxon>
        <taxon>Chromadorea</taxon>
        <taxon>Plectida</taxon>
        <taxon>Plectina</taxon>
        <taxon>Plectoidea</taxon>
        <taxon>Plectidae</taxon>
        <taxon>Plectus</taxon>
    </lineage>
</organism>
<dbReference type="GO" id="GO:0016020">
    <property type="term" value="C:membrane"/>
    <property type="evidence" value="ECO:0007669"/>
    <property type="project" value="TreeGrafter"/>
</dbReference>
<keyword evidence="3" id="KW-0472">Membrane</keyword>
<protein>
    <submittedName>
        <fullName evidence="5">Uncharacterized protein</fullName>
    </submittedName>
</protein>
<feature type="transmembrane region" description="Helical" evidence="3">
    <location>
        <begin position="108"/>
        <end position="134"/>
    </location>
</feature>
<name>A0A914WSM1_9BILA</name>
<accession>A0A914WSM1</accession>
<keyword evidence="4" id="KW-1185">Reference proteome</keyword>
<proteinExistence type="inferred from homology"/>
<keyword evidence="2" id="KW-0862">Zinc</keyword>
<keyword evidence="3" id="KW-0812">Transmembrane</keyword>
<reference evidence="5" key="1">
    <citation type="submission" date="2022-11" db="UniProtKB">
        <authorList>
            <consortium name="WormBaseParasite"/>
        </authorList>
    </citation>
    <scope>IDENTIFICATION</scope>
</reference>
<evidence type="ECO:0000313" key="4">
    <source>
        <dbReference type="Proteomes" id="UP000887566"/>
    </source>
</evidence>
<dbReference type="AlphaFoldDB" id="A0A914WSM1"/>
<evidence type="ECO:0000256" key="2">
    <source>
        <dbReference type="ARBA" id="ARBA00022833"/>
    </source>
</evidence>
<keyword evidence="3" id="KW-1133">Transmembrane helix</keyword>
<evidence type="ECO:0000256" key="1">
    <source>
        <dbReference type="ARBA" id="ARBA00008873"/>
    </source>
</evidence>
<evidence type="ECO:0000313" key="5">
    <source>
        <dbReference type="WBParaSite" id="PSAMB.scaffold5111size12624.g25929.t1"/>
    </source>
</evidence>
<dbReference type="WBParaSite" id="PSAMB.scaffold5111size12624.g25929.t1">
    <property type="protein sequence ID" value="PSAMB.scaffold5111size12624.g25929.t1"/>
    <property type="gene ID" value="PSAMB.scaffold5111size12624.g25929"/>
</dbReference>
<dbReference type="PANTHER" id="PTHR45820:SF4">
    <property type="entry name" value="ZINC TRANSPORTER 63C, ISOFORM F"/>
    <property type="match status" value="1"/>
</dbReference>
<evidence type="ECO:0000256" key="3">
    <source>
        <dbReference type="SAM" id="Phobius"/>
    </source>
</evidence>
<feature type="transmembrane region" description="Helical" evidence="3">
    <location>
        <begin position="203"/>
        <end position="227"/>
    </location>
</feature>
<dbReference type="GO" id="GO:0010312">
    <property type="term" value="P:detoxification of zinc ion"/>
    <property type="evidence" value="ECO:0007669"/>
    <property type="project" value="TreeGrafter"/>
</dbReference>
<feature type="transmembrane region" description="Helical" evidence="3">
    <location>
        <begin position="146"/>
        <end position="165"/>
    </location>
</feature>
<feature type="transmembrane region" description="Helical" evidence="3">
    <location>
        <begin position="57"/>
        <end position="76"/>
    </location>
</feature>
<dbReference type="PANTHER" id="PTHR45820">
    <property type="entry name" value="FI23527P1"/>
    <property type="match status" value="1"/>
</dbReference>
<dbReference type="GO" id="GO:0006882">
    <property type="term" value="P:intracellular zinc ion homeostasis"/>
    <property type="evidence" value="ECO:0007669"/>
    <property type="project" value="TreeGrafter"/>
</dbReference>
<feature type="transmembrane region" description="Helical" evidence="3">
    <location>
        <begin position="177"/>
        <end position="197"/>
    </location>
</feature>
<sequence length="357" mass="39284">MKKSNGGEVVVEDKGSMSVLRADCEEILKAAAGEADAPVSESNLSITNEKNGWKHKMMIGLLAVLFAGEFFLAVTAHCLTERFAMCHTLILVLFAAGKMFTTQPRTSVVFLVISLVAGQALSFVNCIHAVRMLIHRHDSGIHHINYLFAFGVVDLLIKIINLLVIPSRRYGFGKQSAVLFHLCVPGAVLSVVVLQIASKSEHGTPFVLILDPALTIVCCLIFSFQLIRPMMRSIPILLLAVPKGFSVAEFKRDFQNKFPNSDCHELHVYRESDGSFDVSLHIRQVAHFDENDIASVASATANIEKTAGEIRSLFARAGAQRITIQTEIVSDASADNLIYSCYRGHKQVQQKSFIPDN</sequence>